<keyword evidence="12" id="KW-0614">Plasmid</keyword>
<dbReference type="GO" id="GO:0005524">
    <property type="term" value="F:ATP binding"/>
    <property type="evidence" value="ECO:0007669"/>
    <property type="project" value="UniProtKB-KW"/>
</dbReference>
<evidence type="ECO:0000259" key="10">
    <source>
        <dbReference type="PROSITE" id="PS50109"/>
    </source>
</evidence>
<dbReference type="InterPro" id="IPR011495">
    <property type="entry name" value="Sig_transdc_His_kin_sub2_dim/P"/>
</dbReference>
<evidence type="ECO:0000259" key="11">
    <source>
        <dbReference type="PROSITE" id="PS50112"/>
    </source>
</evidence>
<keyword evidence="5" id="KW-0808">Transferase</keyword>
<dbReference type="EMBL" id="AP003017">
    <property type="protein sequence ID" value="BAB54868.1"/>
    <property type="molecule type" value="Genomic_DNA"/>
</dbReference>
<keyword evidence="8" id="KW-0067">ATP-binding</keyword>
<dbReference type="PROSITE" id="PS50109">
    <property type="entry name" value="HIS_KIN"/>
    <property type="match status" value="1"/>
</dbReference>
<dbReference type="AlphaFoldDB" id="Q98NY7"/>
<dbReference type="CDD" id="cd00130">
    <property type="entry name" value="PAS"/>
    <property type="match status" value="1"/>
</dbReference>
<dbReference type="Gene3D" id="3.30.450.20">
    <property type="entry name" value="PAS domain"/>
    <property type="match status" value="1"/>
</dbReference>
<dbReference type="PROSITE" id="PS50112">
    <property type="entry name" value="PAS"/>
    <property type="match status" value="1"/>
</dbReference>
<feature type="compositionally biased region" description="Basic and acidic residues" evidence="9">
    <location>
        <begin position="14"/>
        <end position="25"/>
    </location>
</feature>
<evidence type="ECO:0000256" key="7">
    <source>
        <dbReference type="ARBA" id="ARBA00022777"/>
    </source>
</evidence>
<dbReference type="Pfam" id="PF02518">
    <property type="entry name" value="HATPase_c"/>
    <property type="match status" value="1"/>
</dbReference>
<evidence type="ECO:0000256" key="5">
    <source>
        <dbReference type="ARBA" id="ARBA00022679"/>
    </source>
</evidence>
<evidence type="ECO:0000256" key="4">
    <source>
        <dbReference type="ARBA" id="ARBA00022553"/>
    </source>
</evidence>
<sequence length="375" mass="40965">MAPLRRWPISPIADTDRGMTSDSGKPEVVEQLLDTPELATALESEQFKKFLDQVPIAIAVSDLTETERVVYANPEFEKLSGLKAASLARKNWTALAGTGIREQKDKALAERVVNETDFVGTFRLERGADGPAVVDAYSNLIVDDDGKTCFRLVALVDVSIHGEEAPSVEERVREKDTLLRELQHRVKNNLQMITALIRLETRNAAEPDQKRFERLAGRVDALAILYQALSNDEQSDEIDLGIYLSQIASAVMASHAVEGIRLDMKVDTYPVSINVAMPTGLVVNELLTNALKHAFKGREGGTITLHSVVDGDGCRITIADDGIGLPQGEIWPKPGKLGALIARSLTENAKAHFEVKSNASEGTRVTIVFKRSAAN</sequence>
<dbReference type="InterPro" id="IPR005467">
    <property type="entry name" value="His_kinase_dom"/>
</dbReference>
<dbReference type="HOGENOM" id="CLU_000445_114_57_5"/>
<reference evidence="12 13" key="1">
    <citation type="journal article" date="2000" name="DNA Res.">
        <title>Complete genome structure of the nitrogen-fixing symbiotic bacterium Mesorhizobium loti.</title>
        <authorList>
            <person name="Kaneko T."/>
            <person name="Nakamura Y."/>
            <person name="Sato S."/>
            <person name="Asamizu E."/>
            <person name="Kato T."/>
            <person name="Sasamoto S."/>
            <person name="Watanabe A."/>
            <person name="Idesawa K."/>
            <person name="Ishikawa A."/>
            <person name="Kawashima K."/>
            <person name="Kimura T."/>
            <person name="Kishida Y."/>
            <person name="Kiyokawa C."/>
            <person name="Kohara M."/>
            <person name="Matsumoto M."/>
            <person name="Matsuno A."/>
            <person name="Mochizuki Y."/>
            <person name="Nakayama S."/>
            <person name="Nakazaki N."/>
            <person name="Shimpo S."/>
            <person name="Sugimoto M."/>
            <person name="Takeuchi C."/>
            <person name="Yamada M."/>
            <person name="Tabata S."/>
        </authorList>
    </citation>
    <scope>NUCLEOTIDE SEQUENCE [LARGE SCALE GENOMIC DNA]</scope>
    <source>
        <strain evidence="13">LMG 29417 / CECT 9101 / MAFF 303099</strain>
        <plasmid evidence="12 13">pMLb</plasmid>
    </source>
</reference>
<dbReference type="SUPFAM" id="SSF55785">
    <property type="entry name" value="PYP-like sensor domain (PAS domain)"/>
    <property type="match status" value="1"/>
</dbReference>
<dbReference type="Pfam" id="PF07568">
    <property type="entry name" value="HisKA_2"/>
    <property type="match status" value="1"/>
</dbReference>
<dbReference type="CDD" id="cd16951">
    <property type="entry name" value="HATPase_EL346-LOV-HK-like"/>
    <property type="match status" value="1"/>
</dbReference>
<comment type="catalytic activity">
    <reaction evidence="1">
        <text>ATP + protein L-histidine = ADP + protein N-phospho-L-histidine.</text>
        <dbReference type="EC" id="2.7.13.3"/>
    </reaction>
</comment>
<feature type="domain" description="PAS" evidence="11">
    <location>
        <begin position="43"/>
        <end position="91"/>
    </location>
</feature>
<evidence type="ECO:0000256" key="8">
    <source>
        <dbReference type="ARBA" id="ARBA00022840"/>
    </source>
</evidence>
<keyword evidence="4" id="KW-0597">Phosphoprotein</keyword>
<dbReference type="SMART" id="SM00387">
    <property type="entry name" value="HATPase_c"/>
    <property type="match status" value="1"/>
</dbReference>
<evidence type="ECO:0000256" key="3">
    <source>
        <dbReference type="ARBA" id="ARBA00021740"/>
    </source>
</evidence>
<name>Q98NY7_RHILO</name>
<dbReference type="SMART" id="SM00911">
    <property type="entry name" value="HWE_HK"/>
    <property type="match status" value="1"/>
</dbReference>
<organism evidence="12 13">
    <name type="scientific">Mesorhizobium japonicum (strain LMG 29417 / CECT 9101 / MAFF 303099)</name>
    <name type="common">Mesorhizobium loti (strain MAFF 303099)</name>
    <dbReference type="NCBI Taxonomy" id="266835"/>
    <lineage>
        <taxon>Bacteria</taxon>
        <taxon>Pseudomonadati</taxon>
        <taxon>Pseudomonadota</taxon>
        <taxon>Alphaproteobacteria</taxon>
        <taxon>Hyphomicrobiales</taxon>
        <taxon>Phyllobacteriaceae</taxon>
        <taxon>Mesorhizobium</taxon>
    </lineage>
</organism>
<geneLocation type="plasmid" evidence="12 13">
    <name>pMLb</name>
</geneLocation>
<dbReference type="NCBIfam" id="TIGR00229">
    <property type="entry name" value="sensory_box"/>
    <property type="match status" value="1"/>
</dbReference>
<dbReference type="EC" id="2.7.13.3" evidence="2"/>
<evidence type="ECO:0000256" key="6">
    <source>
        <dbReference type="ARBA" id="ARBA00022741"/>
    </source>
</evidence>
<dbReference type="SUPFAM" id="SSF55874">
    <property type="entry name" value="ATPase domain of HSP90 chaperone/DNA topoisomerase II/histidine kinase"/>
    <property type="match status" value="1"/>
</dbReference>
<evidence type="ECO:0000256" key="2">
    <source>
        <dbReference type="ARBA" id="ARBA00012438"/>
    </source>
</evidence>
<dbReference type="InterPro" id="IPR000014">
    <property type="entry name" value="PAS"/>
</dbReference>
<dbReference type="eggNOG" id="COG3920">
    <property type="taxonomic scope" value="Bacteria"/>
</dbReference>
<feature type="domain" description="Histidine kinase" evidence="10">
    <location>
        <begin position="181"/>
        <end position="373"/>
    </location>
</feature>
<dbReference type="KEGG" id="mlo:mlr9681"/>
<accession>Q98NY7</accession>
<dbReference type="Proteomes" id="UP000000552">
    <property type="component" value="Plasmid pMLb"/>
</dbReference>
<protein>
    <recommendedName>
        <fullName evidence="3">Blue-light-activated histidine kinase</fullName>
        <ecNumber evidence="2">2.7.13.3</ecNumber>
    </recommendedName>
</protein>
<dbReference type="GO" id="GO:0004673">
    <property type="term" value="F:protein histidine kinase activity"/>
    <property type="evidence" value="ECO:0007669"/>
    <property type="project" value="UniProtKB-EC"/>
</dbReference>
<gene>
    <name evidence="12" type="ordered locus">mlr9681</name>
</gene>
<keyword evidence="7 12" id="KW-0418">Kinase</keyword>
<dbReference type="InterPro" id="IPR035965">
    <property type="entry name" value="PAS-like_dom_sf"/>
</dbReference>
<dbReference type="Pfam" id="PF13188">
    <property type="entry name" value="PAS_8"/>
    <property type="match status" value="1"/>
</dbReference>
<dbReference type="PANTHER" id="PTHR41523">
    <property type="entry name" value="TWO-COMPONENT SYSTEM SENSOR PROTEIN"/>
    <property type="match status" value="1"/>
</dbReference>
<dbReference type="PANTHER" id="PTHR41523:SF8">
    <property type="entry name" value="ETHYLENE RESPONSE SENSOR PROTEIN"/>
    <property type="match status" value="1"/>
</dbReference>
<dbReference type="InterPro" id="IPR036890">
    <property type="entry name" value="HATPase_C_sf"/>
</dbReference>
<evidence type="ECO:0000313" key="13">
    <source>
        <dbReference type="Proteomes" id="UP000000552"/>
    </source>
</evidence>
<feature type="region of interest" description="Disordered" evidence="9">
    <location>
        <begin position="1"/>
        <end position="25"/>
    </location>
</feature>
<evidence type="ECO:0000256" key="9">
    <source>
        <dbReference type="SAM" id="MobiDB-lite"/>
    </source>
</evidence>
<evidence type="ECO:0000256" key="1">
    <source>
        <dbReference type="ARBA" id="ARBA00000085"/>
    </source>
</evidence>
<evidence type="ECO:0000313" key="12">
    <source>
        <dbReference type="EMBL" id="BAB54868.1"/>
    </source>
</evidence>
<proteinExistence type="predicted"/>
<dbReference type="InterPro" id="IPR003594">
    <property type="entry name" value="HATPase_dom"/>
</dbReference>
<dbReference type="Gene3D" id="3.30.565.10">
    <property type="entry name" value="Histidine kinase-like ATPase, C-terminal domain"/>
    <property type="match status" value="1"/>
</dbReference>
<dbReference type="InterPro" id="IPR011102">
    <property type="entry name" value="Sig_transdc_His_kinase_HWE"/>
</dbReference>
<keyword evidence="6" id="KW-0547">Nucleotide-binding</keyword>